<evidence type="ECO:0000313" key="3">
    <source>
        <dbReference type="Proteomes" id="UP000027059"/>
    </source>
</evidence>
<dbReference type="PROSITE" id="PS50887">
    <property type="entry name" value="GGDEF"/>
    <property type="match status" value="1"/>
</dbReference>
<reference evidence="3" key="1">
    <citation type="submission" date="2014-02" db="EMBL/GenBank/DDBJ databases">
        <title>Complete genome sequence and comparative genomic analysis of the nitrogen-fixing bacterium Leptospirillum ferriphilum YSK.</title>
        <authorList>
            <person name="Guo X."/>
            <person name="Yin H."/>
            <person name="Liang Y."/>
            <person name="Hu Q."/>
            <person name="Ma L."/>
            <person name="Xiao Y."/>
            <person name="Zhang X."/>
            <person name="Qiu G."/>
            <person name="Liu X."/>
        </authorList>
    </citation>
    <scope>NUCLEOTIDE SEQUENCE [LARGE SCALE GENOMIC DNA]</scope>
    <source>
        <strain evidence="3">YSK</strain>
    </source>
</reference>
<accession>A0A059Y261</accession>
<name>A0A059Y261_9BACT</name>
<dbReference type="PANTHER" id="PTHR46663">
    <property type="entry name" value="DIGUANYLATE CYCLASE DGCT-RELATED"/>
    <property type="match status" value="1"/>
</dbReference>
<dbReference type="EMBL" id="CP007243">
    <property type="protein sequence ID" value="AIA31651.1"/>
    <property type="molecule type" value="Genomic_DNA"/>
</dbReference>
<dbReference type="InterPro" id="IPR029016">
    <property type="entry name" value="GAF-like_dom_sf"/>
</dbReference>
<dbReference type="NCBIfam" id="TIGR00254">
    <property type="entry name" value="GGDEF"/>
    <property type="match status" value="1"/>
</dbReference>
<dbReference type="SMART" id="SM00267">
    <property type="entry name" value="GGDEF"/>
    <property type="match status" value="1"/>
</dbReference>
<dbReference type="Pfam" id="PF00990">
    <property type="entry name" value="GGDEF"/>
    <property type="match status" value="1"/>
</dbReference>
<dbReference type="InterPro" id="IPR000160">
    <property type="entry name" value="GGDEF_dom"/>
</dbReference>
<gene>
    <name evidence="2" type="ORF">Y981_05115</name>
</gene>
<dbReference type="SUPFAM" id="SSF55781">
    <property type="entry name" value="GAF domain-like"/>
    <property type="match status" value="3"/>
</dbReference>
<dbReference type="InterPro" id="IPR029787">
    <property type="entry name" value="Nucleotide_cyclase"/>
</dbReference>
<protein>
    <recommendedName>
        <fullName evidence="1">GGDEF domain-containing protein</fullName>
    </recommendedName>
</protein>
<proteinExistence type="predicted"/>
<dbReference type="CDD" id="cd01949">
    <property type="entry name" value="GGDEF"/>
    <property type="match status" value="1"/>
</dbReference>
<reference evidence="2 3" key="2">
    <citation type="journal article" date="2015" name="Biomed. Res. Int.">
        <title>Effects of Arsenite Resistance on the Growth and Functional Gene Expression of Leptospirillum ferriphilum and Acidithiobacillus thiooxidans in Pure Culture and Coculture.</title>
        <authorList>
            <person name="Jiang H."/>
            <person name="Liang Y."/>
            <person name="Yin H."/>
            <person name="Xiao Y."/>
            <person name="Guo X."/>
            <person name="Xu Y."/>
            <person name="Hu Q."/>
            <person name="Liu H."/>
            <person name="Liu X."/>
        </authorList>
    </citation>
    <scope>NUCLEOTIDE SEQUENCE [LARGE SCALE GENOMIC DNA]</scope>
    <source>
        <strain evidence="2 3">YSK</strain>
    </source>
</reference>
<dbReference type="InterPro" id="IPR003018">
    <property type="entry name" value="GAF"/>
</dbReference>
<dbReference type="Pfam" id="PF13185">
    <property type="entry name" value="GAF_2"/>
    <property type="match status" value="3"/>
</dbReference>
<evidence type="ECO:0000259" key="1">
    <source>
        <dbReference type="PROSITE" id="PS50887"/>
    </source>
</evidence>
<organism evidence="2 3">
    <name type="scientific">Leptospirillum ferriphilum YSK</name>
    <dbReference type="NCBI Taxonomy" id="1441628"/>
    <lineage>
        <taxon>Bacteria</taxon>
        <taxon>Pseudomonadati</taxon>
        <taxon>Nitrospirota</taxon>
        <taxon>Nitrospiria</taxon>
        <taxon>Nitrospirales</taxon>
        <taxon>Nitrospiraceae</taxon>
        <taxon>Leptospirillum</taxon>
    </lineage>
</organism>
<dbReference type="SUPFAM" id="SSF55073">
    <property type="entry name" value="Nucleotide cyclase"/>
    <property type="match status" value="1"/>
</dbReference>
<feature type="domain" description="GGDEF" evidence="1">
    <location>
        <begin position="614"/>
        <end position="747"/>
    </location>
</feature>
<keyword evidence="3" id="KW-1185">Reference proteome</keyword>
<evidence type="ECO:0000313" key="2">
    <source>
        <dbReference type="EMBL" id="AIA31651.1"/>
    </source>
</evidence>
<dbReference type="InterPro" id="IPR043128">
    <property type="entry name" value="Rev_trsase/Diguanyl_cyclase"/>
</dbReference>
<dbReference type="KEGG" id="lfp:Y981_05115"/>
<dbReference type="HOGENOM" id="CLU_374987_0_0_0"/>
<dbReference type="AlphaFoldDB" id="A0A059Y261"/>
<sequence length="760" mass="85395">MSGNIAGKSNLLLTLLKRVHLDNPSPTPSDAPDRLSLFQRFTNAFFETDRLIMQFPSPQTFFEKIGQIMMEADLAHAVWIGVVHPESEWIDWKVMTGIPEHQKSVFRISVDPESTESILFLSEAVRTHKMAIGNNFLSALTQPQWHRILSESGLQSSIAVPFRLKKGVGIFALFGNRVGFFETELASLIEKFSANLTFALENREREEDRRKKDERVSRLQRFTRSFAEINELLMKRPDPDQLFDAVSRIIVDSGQARTSVIGLVDPQSGWVQWGWSTNSPKGWEKLLRVNLNPVLPEGQTMTAKALRNGKIALENDYLNSLPEGDWKSFIKTTDIRAVTVVPFFFQQEIHGLLGVAGDRIGFFDQELIDLLDKLGKNITFGLENHAQEANQKKDAEKIRSLQRLTKALADTNRMLIEIPPPQKLLETACQIVVEAGETSAAWIGLIDPGEEFLEWKAASGSSWQFFKDVRISLDKESPDGQVPTAEALRTGLPQIVEDYSETPGSHIWPDAMQKIGLKSLCAIPFNLHTGQKGVLVVGAEKTSFFDDSLVDLLSQLASNIAFGLENWEREQIRKMRETEIRNLSLTDELTGLPNRRHFHEYLKDVLDHVQDSRGKIALAIIDLDGFKTINDSMGHPAGDKVLTRVGQNLQRSLSEKAFLSRIGGDEFAVLISDFENRNRLVSQLHKLSFACAQEILFEDFSIRISASIGVSVFPDDTGNMEQMLRLADFALYRVKAEGKSGWLFADGETGKLSLNDMVNP</sequence>
<dbReference type="Gene3D" id="3.30.450.40">
    <property type="match status" value="3"/>
</dbReference>
<dbReference type="InterPro" id="IPR052163">
    <property type="entry name" value="DGC-Regulatory_Protein"/>
</dbReference>
<dbReference type="Proteomes" id="UP000027059">
    <property type="component" value="Chromosome"/>
</dbReference>
<dbReference type="PANTHER" id="PTHR46663:SF2">
    <property type="entry name" value="GGDEF DOMAIN-CONTAINING PROTEIN"/>
    <property type="match status" value="1"/>
</dbReference>
<dbReference type="Gene3D" id="3.30.70.270">
    <property type="match status" value="1"/>
</dbReference>